<keyword evidence="7" id="KW-1185">Reference proteome</keyword>
<keyword evidence="4" id="KW-0326">Glycosidase</keyword>
<dbReference type="InterPro" id="IPR036881">
    <property type="entry name" value="Glyco_hydro_3_C_sf"/>
</dbReference>
<dbReference type="InterPro" id="IPR017853">
    <property type="entry name" value="GH"/>
</dbReference>
<dbReference type="PROSITE" id="PS00775">
    <property type="entry name" value="GLYCOSYL_HYDROL_F3"/>
    <property type="match status" value="1"/>
</dbReference>
<dbReference type="Pfam" id="PF00933">
    <property type="entry name" value="Glyco_hydro_3"/>
    <property type="match status" value="1"/>
</dbReference>
<dbReference type="Gene3D" id="3.40.50.1700">
    <property type="entry name" value="Glycoside hydrolase family 3 C-terminal domain"/>
    <property type="match status" value="2"/>
</dbReference>
<dbReference type="InterPro" id="IPR019800">
    <property type="entry name" value="Glyco_hydro_3_AS"/>
</dbReference>
<dbReference type="SMART" id="SM01217">
    <property type="entry name" value="Fn3_like"/>
    <property type="match status" value="1"/>
</dbReference>
<evidence type="ECO:0000256" key="4">
    <source>
        <dbReference type="RuleBase" id="RU361161"/>
    </source>
</evidence>
<dbReference type="PANTHER" id="PTHR42715">
    <property type="entry name" value="BETA-GLUCOSIDASE"/>
    <property type="match status" value="1"/>
</dbReference>
<comment type="similarity">
    <text evidence="1 4">Belongs to the glycosyl hydrolase 3 family.</text>
</comment>
<dbReference type="PRINTS" id="PR00133">
    <property type="entry name" value="GLHYDRLASE3"/>
</dbReference>
<keyword evidence="2 4" id="KW-0378">Hydrolase</keyword>
<dbReference type="InterPro" id="IPR001764">
    <property type="entry name" value="Glyco_hydro_3_N"/>
</dbReference>
<dbReference type="InterPro" id="IPR002772">
    <property type="entry name" value="Glyco_hydro_3_C"/>
</dbReference>
<organism evidence="6 7">
    <name type="scientific">Nocardia rhamnosiphila</name>
    <dbReference type="NCBI Taxonomy" id="426716"/>
    <lineage>
        <taxon>Bacteria</taxon>
        <taxon>Bacillati</taxon>
        <taxon>Actinomycetota</taxon>
        <taxon>Actinomycetes</taxon>
        <taxon>Mycobacteriales</taxon>
        <taxon>Nocardiaceae</taxon>
        <taxon>Nocardia</taxon>
    </lineage>
</organism>
<dbReference type="SUPFAM" id="SSF51445">
    <property type="entry name" value="(Trans)glycosidases"/>
    <property type="match status" value="1"/>
</dbReference>
<gene>
    <name evidence="6" type="ORF">ABZ510_06540</name>
</gene>
<dbReference type="Gene3D" id="2.60.40.10">
    <property type="entry name" value="Immunoglobulins"/>
    <property type="match status" value="1"/>
</dbReference>
<dbReference type="InterPro" id="IPR013783">
    <property type="entry name" value="Ig-like_fold"/>
</dbReference>
<dbReference type="Pfam" id="PF14310">
    <property type="entry name" value="Fn3-like"/>
    <property type="match status" value="1"/>
</dbReference>
<reference evidence="6 7" key="1">
    <citation type="submission" date="2024-06" db="EMBL/GenBank/DDBJ databases">
        <title>The Natural Products Discovery Center: Release of the First 8490 Sequenced Strains for Exploring Actinobacteria Biosynthetic Diversity.</title>
        <authorList>
            <person name="Kalkreuter E."/>
            <person name="Kautsar S.A."/>
            <person name="Yang D."/>
            <person name="Bader C.D."/>
            <person name="Teijaro C.N."/>
            <person name="Fluegel L."/>
            <person name="Davis C.M."/>
            <person name="Simpson J.R."/>
            <person name="Lauterbach L."/>
            <person name="Steele A.D."/>
            <person name="Gui C."/>
            <person name="Meng S."/>
            <person name="Li G."/>
            <person name="Viehrig K."/>
            <person name="Ye F."/>
            <person name="Su P."/>
            <person name="Kiefer A.F."/>
            <person name="Nichols A."/>
            <person name="Cepeda A.J."/>
            <person name="Yan W."/>
            <person name="Fan B."/>
            <person name="Jiang Y."/>
            <person name="Adhikari A."/>
            <person name="Zheng C.-J."/>
            <person name="Schuster L."/>
            <person name="Cowan T.M."/>
            <person name="Smanski M.J."/>
            <person name="Chevrette M.G."/>
            <person name="De Carvalho L.P.S."/>
            <person name="Shen B."/>
        </authorList>
    </citation>
    <scope>NUCLEOTIDE SEQUENCE [LARGE SCALE GENOMIC DNA]</scope>
    <source>
        <strain evidence="6 7">NPDC019708</strain>
    </source>
</reference>
<accession>A0ABV2WKT5</accession>
<keyword evidence="3" id="KW-0119">Carbohydrate metabolism</keyword>
<protein>
    <submittedName>
        <fullName evidence="6">Glycoside hydrolase family 3 C-terminal domain-containing protein</fullName>
    </submittedName>
</protein>
<sequence length="753" mass="79577">MPDPIAPTPDDLVTPLSVEQRARLGSGRDFWSTEPIGDIPSITVSDGPHGLRCQNPDHAGDALGIGPSIPATCFPPAVGLGQSWDPELAARVGAAIGREAGAAGVHIVLGPGINIKRDPRCGRNFEYYSEDPRLTAALATGWVRGLQEQGVGASLKHFAANNTEHERMTSSSDVDPRPLREIYLHAFGHVVREAAPWTVMCSYNKINGVYAAQNHWLLTEVLREEWDFTGVVVSDWGAVDDRVAAVAAGLDLAMPGADEAGDRRVAAAVADGSLAPEVLEASARRIAALAIRAAGSADPATGWDADEHHALARTVASRCAVLLKNDHDVLPLSPGGHIAVLGEFATEPRYQGGGSSHVNATRVDIALDEIRAHAGSAAVTYARGFDTGSESAPADLRAEAVEAAARADVAVLFLGLAATQESEGFDRDHIELPADQLELLHAVRAVQDRVVVVLSHGGVLRLAPAVGAADAILDAALLGQAAGGAVADLLFGIAAPTGRLTETIPLRLADVPAYDNFPGEQGHVRYGEGIFVGYRWYDRRELEVSFPFGHGLTYTTFAYAEPHAVSDADGVTVTVRVTNTGARAGREVVQVYTSPVTSSMSRPPRELGGFATVELDPGAADEVTVRIPRREFARWHEPAGRWIVEGGDYILFIGRSSRDLPVRVTVRVDGDEVRVPLTRESAFAEVMANPVARQELGAKLAPLIGEPGSSAGTDLGVDMARMIGSIPIGRIALNLGGLMTAEELDDLLARANG</sequence>
<dbReference type="SUPFAM" id="SSF52279">
    <property type="entry name" value="Beta-D-glucan exohydrolase, C-terminal domain"/>
    <property type="match status" value="1"/>
</dbReference>
<proteinExistence type="inferred from homology"/>
<dbReference type="Proteomes" id="UP001550628">
    <property type="component" value="Unassembled WGS sequence"/>
</dbReference>
<evidence type="ECO:0000256" key="2">
    <source>
        <dbReference type="ARBA" id="ARBA00022801"/>
    </source>
</evidence>
<dbReference type="InterPro" id="IPR036962">
    <property type="entry name" value="Glyco_hydro_3_N_sf"/>
</dbReference>
<evidence type="ECO:0000259" key="5">
    <source>
        <dbReference type="SMART" id="SM01217"/>
    </source>
</evidence>
<dbReference type="Gene3D" id="3.20.20.300">
    <property type="entry name" value="Glycoside hydrolase, family 3, N-terminal domain"/>
    <property type="match status" value="2"/>
</dbReference>
<dbReference type="EMBL" id="JBEYBF010000003">
    <property type="protein sequence ID" value="MEU1951502.1"/>
    <property type="molecule type" value="Genomic_DNA"/>
</dbReference>
<evidence type="ECO:0000313" key="6">
    <source>
        <dbReference type="EMBL" id="MEU1951502.1"/>
    </source>
</evidence>
<evidence type="ECO:0000256" key="1">
    <source>
        <dbReference type="ARBA" id="ARBA00005336"/>
    </source>
</evidence>
<feature type="domain" description="Fibronectin type III-like" evidence="5">
    <location>
        <begin position="587"/>
        <end position="657"/>
    </location>
</feature>
<dbReference type="Pfam" id="PF01915">
    <property type="entry name" value="Glyco_hydro_3_C"/>
    <property type="match status" value="1"/>
</dbReference>
<name>A0ABV2WKT5_9NOCA</name>
<dbReference type="InterPro" id="IPR050288">
    <property type="entry name" value="Cellulose_deg_GH3"/>
</dbReference>
<comment type="caution">
    <text evidence="6">The sequence shown here is derived from an EMBL/GenBank/DDBJ whole genome shotgun (WGS) entry which is preliminary data.</text>
</comment>
<dbReference type="GO" id="GO:0016787">
    <property type="term" value="F:hydrolase activity"/>
    <property type="evidence" value="ECO:0007669"/>
    <property type="project" value="UniProtKB-KW"/>
</dbReference>
<evidence type="ECO:0000256" key="3">
    <source>
        <dbReference type="ARBA" id="ARBA00023277"/>
    </source>
</evidence>
<dbReference type="RefSeq" id="WP_356953599.1">
    <property type="nucleotide sequence ID" value="NZ_JBEYBD010000001.1"/>
</dbReference>
<dbReference type="InterPro" id="IPR026891">
    <property type="entry name" value="Fn3-like"/>
</dbReference>
<evidence type="ECO:0000313" key="7">
    <source>
        <dbReference type="Proteomes" id="UP001550628"/>
    </source>
</evidence>
<dbReference type="PANTHER" id="PTHR42715:SF10">
    <property type="entry name" value="BETA-GLUCOSIDASE"/>
    <property type="match status" value="1"/>
</dbReference>